<protein>
    <submittedName>
        <fullName evidence="3">Protein kinase domain-containing protein</fullName>
    </submittedName>
</protein>
<evidence type="ECO:0000313" key="2">
    <source>
        <dbReference type="Proteomes" id="UP000050761"/>
    </source>
</evidence>
<reference evidence="1 2" key="1">
    <citation type="submission" date="2018-11" db="EMBL/GenBank/DDBJ databases">
        <authorList>
            <consortium name="Pathogen Informatics"/>
        </authorList>
    </citation>
    <scope>NUCLEOTIDE SEQUENCE [LARGE SCALE GENOMIC DNA]</scope>
</reference>
<reference evidence="3" key="2">
    <citation type="submission" date="2019-09" db="UniProtKB">
        <authorList>
            <consortium name="WormBaseParasite"/>
        </authorList>
    </citation>
    <scope>IDENTIFICATION</scope>
</reference>
<organism evidence="2 3">
    <name type="scientific">Heligmosomoides polygyrus</name>
    <name type="common">Parasitic roundworm</name>
    <dbReference type="NCBI Taxonomy" id="6339"/>
    <lineage>
        <taxon>Eukaryota</taxon>
        <taxon>Metazoa</taxon>
        <taxon>Ecdysozoa</taxon>
        <taxon>Nematoda</taxon>
        <taxon>Chromadorea</taxon>
        <taxon>Rhabditida</taxon>
        <taxon>Rhabditina</taxon>
        <taxon>Rhabditomorpha</taxon>
        <taxon>Strongyloidea</taxon>
        <taxon>Heligmosomidae</taxon>
        <taxon>Heligmosomoides</taxon>
    </lineage>
</organism>
<gene>
    <name evidence="1" type="ORF">HPBE_LOCUS17626</name>
</gene>
<dbReference type="AlphaFoldDB" id="A0A183G786"/>
<accession>A0A183G786</accession>
<dbReference type="EMBL" id="UZAH01030138">
    <property type="protein sequence ID" value="VDP09437.1"/>
    <property type="molecule type" value="Genomic_DNA"/>
</dbReference>
<dbReference type="Proteomes" id="UP000050761">
    <property type="component" value="Unassembled WGS sequence"/>
</dbReference>
<evidence type="ECO:0000313" key="3">
    <source>
        <dbReference type="WBParaSite" id="HPBE_0001762701-mRNA-1"/>
    </source>
</evidence>
<sequence>MSDKVLENKERKNNITYCSKWDRKDHQRKKLSDVGGTTSFLQNGERLVVKVAHDFCSVLFNSYACLPRCHLCMSSEELEERLKRELLRKISFVERSTARPTEPVIQQRLRFYGEKCHEACSIIRQARYEYASLMHNKKDLYDRRGGAYHYLVTVKQLYATHKQQRTDLATAAECFALVHDWMQRVEVEYTFIVSRITNCAASYDD</sequence>
<accession>A0A3P8A6C5</accession>
<name>A0A183G786_HELPZ</name>
<dbReference type="OrthoDB" id="5836917at2759"/>
<keyword evidence="2" id="KW-1185">Reference proteome</keyword>
<proteinExistence type="predicted"/>
<evidence type="ECO:0000313" key="1">
    <source>
        <dbReference type="EMBL" id="VDP09437.1"/>
    </source>
</evidence>
<dbReference type="WBParaSite" id="HPBE_0001762701-mRNA-1">
    <property type="protein sequence ID" value="HPBE_0001762701-mRNA-1"/>
    <property type="gene ID" value="HPBE_0001762701"/>
</dbReference>